<dbReference type="KEGG" id="mhd:Marky_0305"/>
<dbReference type="STRING" id="869210.Marky_0305"/>
<protein>
    <recommendedName>
        <fullName evidence="3">Roadblock/LC7 family protein</fullName>
    </recommendedName>
</protein>
<evidence type="ECO:0008006" key="3">
    <source>
        <dbReference type="Google" id="ProtNLM"/>
    </source>
</evidence>
<dbReference type="EMBL" id="CP002630">
    <property type="protein sequence ID" value="AEB11060.1"/>
    <property type="molecule type" value="Genomic_DNA"/>
</dbReference>
<dbReference type="RefSeq" id="WP_013703115.1">
    <property type="nucleotide sequence ID" value="NC_015387.1"/>
</dbReference>
<dbReference type="OrthoDB" id="25794at2"/>
<reference evidence="1 2" key="1">
    <citation type="journal article" date="2012" name="Stand. Genomic Sci.">
        <title>Complete genome sequence of the aerobic, heterotroph Marinithermus hydrothermalis type strain (T1(T)) from a deep-sea hydrothermal vent chimney.</title>
        <authorList>
            <person name="Copeland A."/>
            <person name="Gu W."/>
            <person name="Yasawong M."/>
            <person name="Lapidus A."/>
            <person name="Lucas S."/>
            <person name="Deshpande S."/>
            <person name="Pagani I."/>
            <person name="Tapia R."/>
            <person name="Cheng J.F."/>
            <person name="Goodwin L.A."/>
            <person name="Pitluck S."/>
            <person name="Liolios K."/>
            <person name="Ivanova N."/>
            <person name="Mavromatis K."/>
            <person name="Mikhailova N."/>
            <person name="Pati A."/>
            <person name="Chen A."/>
            <person name="Palaniappan K."/>
            <person name="Land M."/>
            <person name="Pan C."/>
            <person name="Brambilla E.M."/>
            <person name="Rohde M."/>
            <person name="Tindall B.J."/>
            <person name="Sikorski J."/>
            <person name="Goker M."/>
            <person name="Detter J.C."/>
            <person name="Bristow J."/>
            <person name="Eisen J.A."/>
            <person name="Markowitz V."/>
            <person name="Hugenholtz P."/>
            <person name="Kyrpides N.C."/>
            <person name="Klenk H.P."/>
            <person name="Woyke T."/>
        </authorList>
    </citation>
    <scope>NUCLEOTIDE SEQUENCE [LARGE SCALE GENOMIC DNA]</scope>
    <source>
        <strain evidence="2">DSM 14884 / JCM 11576 / T1</strain>
    </source>
</reference>
<keyword evidence="2" id="KW-1185">Reference proteome</keyword>
<dbReference type="HOGENOM" id="CLU_112427_0_0_0"/>
<dbReference type="eggNOG" id="ENOG5032RZI">
    <property type="taxonomic scope" value="Bacteria"/>
</dbReference>
<dbReference type="Proteomes" id="UP000007030">
    <property type="component" value="Chromosome"/>
</dbReference>
<organism evidence="1 2">
    <name type="scientific">Marinithermus hydrothermalis (strain DSM 14884 / JCM 11576 / T1)</name>
    <dbReference type="NCBI Taxonomy" id="869210"/>
    <lineage>
        <taxon>Bacteria</taxon>
        <taxon>Thermotogati</taxon>
        <taxon>Deinococcota</taxon>
        <taxon>Deinococci</taxon>
        <taxon>Thermales</taxon>
        <taxon>Thermaceae</taxon>
        <taxon>Marinithermus</taxon>
    </lineage>
</organism>
<evidence type="ECO:0000313" key="1">
    <source>
        <dbReference type="EMBL" id="AEB11060.1"/>
    </source>
</evidence>
<accession>F2NNP5</accession>
<sequence>MREAQRLIIEALSHYVSEPAARNLLQRTLTQDGRAAETLSPRDWAALVEGALFQNLQAIIPIPSLPSELRRVVRLLHAMTPAEDAAPPLETDPSPSPNLPARKVDLTHPEARAALAQELAREEGVTGVVIHGPTYQEVRLPDRAEELVQLLEISHRLLSRQQPYQAFYAVFAEGQLVLRPLGDALIAVIGRPETNLGRILHTLSSLEAQGGQP</sequence>
<proteinExistence type="predicted"/>
<dbReference type="AlphaFoldDB" id="F2NNP5"/>
<gene>
    <name evidence="1" type="ordered locus">Marky_0305</name>
</gene>
<evidence type="ECO:0000313" key="2">
    <source>
        <dbReference type="Proteomes" id="UP000007030"/>
    </source>
</evidence>
<name>F2NNP5_MARHT</name>